<feature type="compositionally biased region" description="Basic and acidic residues" evidence="1">
    <location>
        <begin position="38"/>
        <end position="48"/>
    </location>
</feature>
<reference evidence="2" key="2">
    <citation type="submission" date="2017-06" db="EMBL/GenBank/DDBJ databases">
        <title>WGS assembly of Brachypodium distachyon.</title>
        <authorList>
            <consortium name="The International Brachypodium Initiative"/>
            <person name="Lucas S."/>
            <person name="Harmon-Smith M."/>
            <person name="Lail K."/>
            <person name="Tice H."/>
            <person name="Grimwood J."/>
            <person name="Bruce D."/>
            <person name="Barry K."/>
            <person name="Shu S."/>
            <person name="Lindquist E."/>
            <person name="Wang M."/>
            <person name="Pitluck S."/>
            <person name="Vogel J.P."/>
            <person name="Garvin D.F."/>
            <person name="Mockler T.C."/>
            <person name="Schmutz J."/>
            <person name="Rokhsar D."/>
            <person name="Bevan M.W."/>
        </authorList>
    </citation>
    <scope>NUCLEOTIDE SEQUENCE</scope>
    <source>
        <strain evidence="2">Bd21</strain>
    </source>
</reference>
<name>A0A2K2DA39_BRADI</name>
<reference evidence="3" key="3">
    <citation type="submission" date="2018-08" db="UniProtKB">
        <authorList>
            <consortium name="EnsemblPlants"/>
        </authorList>
    </citation>
    <scope>IDENTIFICATION</scope>
    <source>
        <strain evidence="3">cv. Bd21</strain>
    </source>
</reference>
<feature type="region of interest" description="Disordered" evidence="1">
    <location>
        <begin position="141"/>
        <end position="214"/>
    </location>
</feature>
<gene>
    <name evidence="3" type="primary">LOC112271044</name>
    <name evidence="2" type="ORF">BRADI_2g23665v3</name>
</gene>
<keyword evidence="4" id="KW-1185">Reference proteome</keyword>
<evidence type="ECO:0000313" key="4">
    <source>
        <dbReference type="Proteomes" id="UP000008810"/>
    </source>
</evidence>
<feature type="compositionally biased region" description="Basic and acidic residues" evidence="1">
    <location>
        <begin position="99"/>
        <end position="123"/>
    </location>
</feature>
<feature type="region of interest" description="Disordered" evidence="1">
    <location>
        <begin position="1"/>
        <end position="48"/>
    </location>
</feature>
<evidence type="ECO:0000256" key="1">
    <source>
        <dbReference type="SAM" id="MobiDB-lite"/>
    </source>
</evidence>
<dbReference type="EnsemblPlants" id="PNT71144">
    <property type="protein sequence ID" value="PNT71144"/>
    <property type="gene ID" value="BRADI_2g23665v3"/>
</dbReference>
<dbReference type="EMBL" id="CM000881">
    <property type="protein sequence ID" value="PNT71144.1"/>
    <property type="molecule type" value="Genomic_DNA"/>
</dbReference>
<evidence type="ECO:0000313" key="2">
    <source>
        <dbReference type="EMBL" id="PNT71144.1"/>
    </source>
</evidence>
<sequence length="357" mass="39994">MRWLPADISSPADDMVGNLRSGALGRSGTPKPERKRRGTQDKSSVDYENVRKKVMEENLSRTTEALKEQAVESGRPLQDFTALVRSVVYGAAQPGIKPSRKDAQQQKKGNMEDPIYEPDHAEEHTDDDEFTLDEVEHNVDISSSMVLEPSSKVQQKKRTKTVLPPSTTRSKPNPETENAGTVIITNTAGEGATDGTETSPTQIQTSRDNNSPEDNAVVHNELEATKRGGHRPTLGHGLHAWSRRNGGAKMQIVFTAGMRRPKQFEQASKLSSECGIHIRNKMPLATHGKQYRDEHGPLKHVIPQAIKTVAGKFEMDRSNEVAKGVDILRNGIRQHRYRLKRRYWEKVKYLTLSKPYC</sequence>
<feature type="compositionally biased region" description="Polar residues" evidence="1">
    <location>
        <begin position="199"/>
        <end position="213"/>
    </location>
</feature>
<dbReference type="OrthoDB" id="695949at2759"/>
<dbReference type="PANTHER" id="PTHR33063">
    <property type="entry name" value="OS02G0583500 PROTEIN"/>
    <property type="match status" value="1"/>
</dbReference>
<dbReference type="GeneID" id="112271044"/>
<reference evidence="2 3" key="1">
    <citation type="journal article" date="2010" name="Nature">
        <title>Genome sequencing and analysis of the model grass Brachypodium distachyon.</title>
        <authorList>
            <consortium name="International Brachypodium Initiative"/>
        </authorList>
    </citation>
    <scope>NUCLEOTIDE SEQUENCE [LARGE SCALE GENOMIC DNA]</scope>
    <source>
        <strain evidence="2">Bd21</strain>
        <strain evidence="3">cv. Bd21</strain>
    </source>
</reference>
<dbReference type="PANTHER" id="PTHR33063:SF16">
    <property type="entry name" value="OS02G0241300 PROTEIN"/>
    <property type="match status" value="1"/>
</dbReference>
<feature type="compositionally biased region" description="Polar residues" evidence="1">
    <location>
        <begin position="164"/>
        <end position="179"/>
    </location>
</feature>
<proteinExistence type="predicted"/>
<protein>
    <submittedName>
        <fullName evidence="2 3">Uncharacterized protein</fullName>
    </submittedName>
</protein>
<feature type="compositionally biased region" description="Low complexity" evidence="1">
    <location>
        <begin position="185"/>
        <end position="198"/>
    </location>
</feature>
<dbReference type="RefSeq" id="XP_024315716.1">
    <property type="nucleotide sequence ID" value="XM_024459948.1"/>
</dbReference>
<dbReference type="Gramene" id="PNT71144">
    <property type="protein sequence ID" value="PNT71144"/>
    <property type="gene ID" value="BRADI_2g23665v3"/>
</dbReference>
<dbReference type="AlphaFoldDB" id="A0A2K2DA39"/>
<organism evidence="2">
    <name type="scientific">Brachypodium distachyon</name>
    <name type="common">Purple false brome</name>
    <name type="synonym">Trachynia distachya</name>
    <dbReference type="NCBI Taxonomy" id="15368"/>
    <lineage>
        <taxon>Eukaryota</taxon>
        <taxon>Viridiplantae</taxon>
        <taxon>Streptophyta</taxon>
        <taxon>Embryophyta</taxon>
        <taxon>Tracheophyta</taxon>
        <taxon>Spermatophyta</taxon>
        <taxon>Magnoliopsida</taxon>
        <taxon>Liliopsida</taxon>
        <taxon>Poales</taxon>
        <taxon>Poaceae</taxon>
        <taxon>BOP clade</taxon>
        <taxon>Pooideae</taxon>
        <taxon>Stipodae</taxon>
        <taxon>Brachypodieae</taxon>
        <taxon>Brachypodium</taxon>
    </lineage>
</organism>
<evidence type="ECO:0000313" key="3">
    <source>
        <dbReference type="EnsemblPlants" id="PNT71144"/>
    </source>
</evidence>
<accession>A0A2K2DA39</accession>
<feature type="region of interest" description="Disordered" evidence="1">
    <location>
        <begin position="94"/>
        <end position="127"/>
    </location>
</feature>
<dbReference type="Proteomes" id="UP000008810">
    <property type="component" value="Chromosome 2"/>
</dbReference>